<sequence>MIRPPPLKLKLDNRFPHPLRTPSKPKSESFVSQLYKASWKNPVIAVAGLNGLRFAFAAVYAIVDDAEAAENLAKVSIALGVMYTIAFIIELYGIIGVSMQRLSLIRVYLYLTFLASLLITSAGVVSGVAYFLLAEELMWECIGLATQGRGYEKSLFRGRPWPGSPYPIGPRDARKQCVYAWVNHSWSQIASVFLFSLIPAIIYYIMVYTYYQQTIDPKHHANLERNQRQPGSATREAGGVYQQVGYSRVSQAAPARDDASASGMTTSRSRAANPPSARLRAGRAQVHAARSVRGVVSTSTSTSSSGSSNPAGKRKFVSRSLQRSHRPPPLMQSPSPLGLSVNLTPGPPTYGPSRVYAAFAAPVASAEYDKFV</sequence>
<keyword evidence="2" id="KW-0472">Membrane</keyword>
<evidence type="ECO:0008006" key="4">
    <source>
        <dbReference type="Google" id="ProtNLM"/>
    </source>
</evidence>
<organism evidence="3">
    <name type="scientific">Psilocybe cubensis</name>
    <name type="common">Psychedelic mushroom</name>
    <name type="synonym">Stropharia cubensis</name>
    <dbReference type="NCBI Taxonomy" id="181762"/>
    <lineage>
        <taxon>Eukaryota</taxon>
        <taxon>Fungi</taxon>
        <taxon>Dikarya</taxon>
        <taxon>Basidiomycota</taxon>
        <taxon>Agaricomycotina</taxon>
        <taxon>Agaricomycetes</taxon>
        <taxon>Agaricomycetidae</taxon>
        <taxon>Agaricales</taxon>
        <taxon>Agaricineae</taxon>
        <taxon>Strophariaceae</taxon>
        <taxon>Psilocybe</taxon>
    </lineage>
</organism>
<name>A0A8H7XTT1_PSICU</name>
<feature type="transmembrane region" description="Helical" evidence="2">
    <location>
        <begin position="189"/>
        <end position="211"/>
    </location>
</feature>
<protein>
    <recommendedName>
        <fullName evidence="4">Transmembrane protein</fullName>
    </recommendedName>
</protein>
<evidence type="ECO:0000256" key="1">
    <source>
        <dbReference type="SAM" id="MobiDB-lite"/>
    </source>
</evidence>
<gene>
    <name evidence="3" type="ORF">JR316_009252</name>
</gene>
<feature type="compositionally biased region" description="Low complexity" evidence="1">
    <location>
        <begin position="291"/>
        <end position="308"/>
    </location>
</feature>
<feature type="compositionally biased region" description="Basic residues" evidence="1">
    <location>
        <begin position="312"/>
        <end position="326"/>
    </location>
</feature>
<dbReference type="AlphaFoldDB" id="A0A8H7XTT1"/>
<evidence type="ECO:0000256" key="2">
    <source>
        <dbReference type="SAM" id="Phobius"/>
    </source>
</evidence>
<feature type="region of interest" description="Disordered" evidence="1">
    <location>
        <begin position="247"/>
        <end position="345"/>
    </location>
</feature>
<comment type="caution">
    <text evidence="3">The sequence shown here is derived from an EMBL/GenBank/DDBJ whole genome shotgun (WGS) entry which is preliminary data.</text>
</comment>
<accession>A0A8H7XTT1</accession>
<feature type="transmembrane region" description="Helical" evidence="2">
    <location>
        <begin position="75"/>
        <end position="95"/>
    </location>
</feature>
<keyword evidence="2" id="KW-0812">Transmembrane</keyword>
<dbReference type="EMBL" id="JAFIQS010000009">
    <property type="protein sequence ID" value="KAG5165669.1"/>
    <property type="molecule type" value="Genomic_DNA"/>
</dbReference>
<evidence type="ECO:0000313" key="3">
    <source>
        <dbReference type="EMBL" id="KAG5165669.1"/>
    </source>
</evidence>
<feature type="transmembrane region" description="Helical" evidence="2">
    <location>
        <begin position="43"/>
        <end position="63"/>
    </location>
</feature>
<proteinExistence type="predicted"/>
<dbReference type="OrthoDB" id="2927416at2759"/>
<reference evidence="3" key="1">
    <citation type="submission" date="2021-02" db="EMBL/GenBank/DDBJ databases">
        <title>Psilocybe cubensis genome.</title>
        <authorList>
            <person name="Mckernan K.J."/>
            <person name="Crawford S."/>
            <person name="Trippe A."/>
            <person name="Kane L.T."/>
            <person name="Mclaughlin S."/>
        </authorList>
    </citation>
    <scope>NUCLEOTIDE SEQUENCE [LARGE SCALE GENOMIC DNA]</scope>
    <source>
        <strain evidence="3">MGC-MH-2018</strain>
    </source>
</reference>
<keyword evidence="2" id="KW-1133">Transmembrane helix</keyword>
<feature type="transmembrane region" description="Helical" evidence="2">
    <location>
        <begin position="107"/>
        <end position="133"/>
    </location>
</feature>